<dbReference type="AlphaFoldDB" id="A0A284S7J7"/>
<sequence length="103" mass="11504">MAPDSLGRLKGIGVALFVGKITKTRTTMDINSMSMSINPLGIVPSIFLLQNQRPIKASLRRSERSAITKKLPKSIIFIQSYEDLLLLLQMTQPHSLSFLSEYP</sequence>
<accession>A0A284S7J7</accession>
<reference evidence="2" key="1">
    <citation type="journal article" date="2017" name="Nat. Ecol. Evol.">
        <title>Genome expansion and lineage-specific genetic innovations in the forest pathogenic fungi Armillaria.</title>
        <authorList>
            <person name="Sipos G."/>
            <person name="Prasanna A.N."/>
            <person name="Walter M.C."/>
            <person name="O'Connor E."/>
            <person name="Balint B."/>
            <person name="Krizsan K."/>
            <person name="Kiss B."/>
            <person name="Hess J."/>
            <person name="Varga T."/>
            <person name="Slot J."/>
            <person name="Riley R."/>
            <person name="Boka B."/>
            <person name="Rigling D."/>
            <person name="Barry K."/>
            <person name="Lee J."/>
            <person name="Mihaltcheva S."/>
            <person name="LaButti K."/>
            <person name="Lipzen A."/>
            <person name="Waldron R."/>
            <person name="Moloney N.M."/>
            <person name="Sperisen C."/>
            <person name="Kredics L."/>
            <person name="Vagvoelgyi C."/>
            <person name="Patrignani A."/>
            <person name="Fitzpatrick D."/>
            <person name="Nagy I."/>
            <person name="Doyle S."/>
            <person name="Anderson J.B."/>
            <person name="Grigoriev I.V."/>
            <person name="Gueldener U."/>
            <person name="Muensterkoetter M."/>
            <person name="Nagy L.G."/>
        </authorList>
    </citation>
    <scope>NUCLEOTIDE SEQUENCE [LARGE SCALE GENOMIC DNA]</scope>
    <source>
        <strain evidence="2">C18/9</strain>
    </source>
</reference>
<organism evidence="1 2">
    <name type="scientific">Armillaria ostoyae</name>
    <name type="common">Armillaria root rot fungus</name>
    <dbReference type="NCBI Taxonomy" id="47428"/>
    <lineage>
        <taxon>Eukaryota</taxon>
        <taxon>Fungi</taxon>
        <taxon>Dikarya</taxon>
        <taxon>Basidiomycota</taxon>
        <taxon>Agaricomycotina</taxon>
        <taxon>Agaricomycetes</taxon>
        <taxon>Agaricomycetidae</taxon>
        <taxon>Agaricales</taxon>
        <taxon>Marasmiineae</taxon>
        <taxon>Physalacriaceae</taxon>
        <taxon>Armillaria</taxon>
    </lineage>
</organism>
<dbReference type="EMBL" id="FUEG01000039">
    <property type="protein sequence ID" value="SJL16974.1"/>
    <property type="molecule type" value="Genomic_DNA"/>
</dbReference>
<proteinExistence type="predicted"/>
<name>A0A284S7J7_ARMOS</name>
<gene>
    <name evidence="1" type="ORF">ARMOST_20511</name>
</gene>
<keyword evidence="2" id="KW-1185">Reference proteome</keyword>
<dbReference type="OrthoDB" id="10563929at2759"/>
<protein>
    <submittedName>
        <fullName evidence="1">Uncharacterized protein</fullName>
    </submittedName>
</protein>
<evidence type="ECO:0000313" key="1">
    <source>
        <dbReference type="EMBL" id="SJL16974.1"/>
    </source>
</evidence>
<evidence type="ECO:0000313" key="2">
    <source>
        <dbReference type="Proteomes" id="UP000219338"/>
    </source>
</evidence>
<dbReference type="Proteomes" id="UP000219338">
    <property type="component" value="Unassembled WGS sequence"/>
</dbReference>